<feature type="region of interest" description="Disordered" evidence="1">
    <location>
        <begin position="24"/>
        <end position="45"/>
    </location>
</feature>
<comment type="caution">
    <text evidence="3">The sequence shown here is derived from an EMBL/GenBank/DDBJ whole genome shotgun (WGS) entry which is preliminary data.</text>
</comment>
<evidence type="ECO:0000256" key="1">
    <source>
        <dbReference type="SAM" id="MobiDB-lite"/>
    </source>
</evidence>
<dbReference type="OrthoDB" id="1523667at2"/>
<evidence type="ECO:0008006" key="5">
    <source>
        <dbReference type="Google" id="ProtNLM"/>
    </source>
</evidence>
<evidence type="ECO:0000313" key="4">
    <source>
        <dbReference type="Proteomes" id="UP000282832"/>
    </source>
</evidence>
<accession>A0A437PXR2</accession>
<keyword evidence="2" id="KW-0732">Signal</keyword>
<dbReference type="EMBL" id="SACY01000001">
    <property type="protein sequence ID" value="RVU27037.1"/>
    <property type="molecule type" value="Genomic_DNA"/>
</dbReference>
<feature type="chain" id="PRO_5019410642" description="Outer membrane protein beta-barrel domain-containing protein" evidence="2">
    <location>
        <begin position="19"/>
        <end position="276"/>
    </location>
</feature>
<reference evidence="3 4" key="1">
    <citation type="submission" date="2019-01" db="EMBL/GenBank/DDBJ databases">
        <authorList>
            <person name="Chen W.-M."/>
        </authorList>
    </citation>
    <scope>NUCLEOTIDE SEQUENCE [LARGE SCALE GENOMIC DNA]</scope>
    <source>
        <strain evidence="3 4">FSY-15</strain>
    </source>
</reference>
<dbReference type="Proteomes" id="UP000282832">
    <property type="component" value="Unassembled WGS sequence"/>
</dbReference>
<protein>
    <recommendedName>
        <fullName evidence="5">Outer membrane protein beta-barrel domain-containing protein</fullName>
    </recommendedName>
</protein>
<evidence type="ECO:0000256" key="2">
    <source>
        <dbReference type="SAM" id="SignalP"/>
    </source>
</evidence>
<evidence type="ECO:0000313" key="3">
    <source>
        <dbReference type="EMBL" id="RVU27037.1"/>
    </source>
</evidence>
<gene>
    <name evidence="3" type="ORF">EOJ36_03310</name>
</gene>
<sequence>MKKLVFFLLFCLNFGVFAQRRGTANTSSTLQPPSSTTNKTSTTRAIDKRNSTPTALAKKGNGYWAFGLTTHTNAGIIGGLNFKKAWGKNENKLTFFELDLVKTEDYKEYSYYDPINNFSYQDGKINHLFTIRPELGKEFTLLKKSSNSGPQLKAILATGPSIGLLSPYYVNVTSSASGYSKIVTAKMIDIFNSSAQTLIPVGAASMFKGLSESKIQPGWHFKSGLLIDFNSVKNNYISLEFGVLADIYAKPVELIYDNAGRNTYTAAYLTFYLGKK</sequence>
<dbReference type="AlphaFoldDB" id="A0A437PXR2"/>
<proteinExistence type="predicted"/>
<dbReference type="RefSeq" id="WP_127802588.1">
    <property type="nucleotide sequence ID" value="NZ_SACY01000001.1"/>
</dbReference>
<organism evidence="3 4">
    <name type="scientific">Sandaracinomonas limnophila</name>
    <dbReference type="NCBI Taxonomy" id="1862386"/>
    <lineage>
        <taxon>Bacteria</taxon>
        <taxon>Pseudomonadati</taxon>
        <taxon>Bacteroidota</taxon>
        <taxon>Cytophagia</taxon>
        <taxon>Cytophagales</taxon>
        <taxon>Flectobacillaceae</taxon>
        <taxon>Sandaracinomonas</taxon>
    </lineage>
</organism>
<feature type="compositionally biased region" description="Low complexity" evidence="1">
    <location>
        <begin position="26"/>
        <end position="43"/>
    </location>
</feature>
<feature type="signal peptide" evidence="2">
    <location>
        <begin position="1"/>
        <end position="18"/>
    </location>
</feature>
<keyword evidence="4" id="KW-1185">Reference proteome</keyword>
<name>A0A437PXR2_9BACT</name>